<evidence type="ECO:0000313" key="1">
    <source>
        <dbReference type="EMBL" id="CAB4033179.1"/>
    </source>
</evidence>
<accession>A0A6S7LJM6</accession>
<reference evidence="1" key="1">
    <citation type="submission" date="2020-04" db="EMBL/GenBank/DDBJ databases">
        <authorList>
            <person name="Alioto T."/>
            <person name="Alioto T."/>
            <person name="Gomez Garrido J."/>
        </authorList>
    </citation>
    <scope>NUCLEOTIDE SEQUENCE</scope>
    <source>
        <strain evidence="1">A484AB</strain>
    </source>
</reference>
<comment type="caution">
    <text evidence="1">The sequence shown here is derived from an EMBL/GenBank/DDBJ whole genome shotgun (WGS) entry which is preliminary data.</text>
</comment>
<dbReference type="Proteomes" id="UP001152795">
    <property type="component" value="Unassembled WGS sequence"/>
</dbReference>
<organism evidence="1 2">
    <name type="scientific">Paramuricea clavata</name>
    <name type="common">Red gorgonian</name>
    <name type="synonym">Violescent sea-whip</name>
    <dbReference type="NCBI Taxonomy" id="317549"/>
    <lineage>
        <taxon>Eukaryota</taxon>
        <taxon>Metazoa</taxon>
        <taxon>Cnidaria</taxon>
        <taxon>Anthozoa</taxon>
        <taxon>Octocorallia</taxon>
        <taxon>Malacalcyonacea</taxon>
        <taxon>Plexauridae</taxon>
        <taxon>Paramuricea</taxon>
    </lineage>
</organism>
<protein>
    <submittedName>
        <fullName evidence="1">Uncharacterized protein</fullName>
    </submittedName>
</protein>
<name>A0A6S7LJM6_PARCT</name>
<keyword evidence="2" id="KW-1185">Reference proteome</keyword>
<feature type="non-terminal residue" evidence="1">
    <location>
        <position position="298"/>
    </location>
</feature>
<dbReference type="Gene3D" id="3.30.200.20">
    <property type="entry name" value="Phosphorylase Kinase, domain 1"/>
    <property type="match status" value="1"/>
</dbReference>
<dbReference type="AlphaFoldDB" id="A0A6S7LJM6"/>
<evidence type="ECO:0000313" key="2">
    <source>
        <dbReference type="Proteomes" id="UP001152795"/>
    </source>
</evidence>
<sequence>MAFRQKWEGFENRMKAKREINCKRKQQATPKKVDHLTVQRLSSDVSGKAQKFSRIGPREFVSYPHGDITIDNIKKACEIHFLSQLKMNVECNVLAGEQGPSCTSLDQIPNLKLIHIRFVGTAKRDSSAFSSEFPADSEFSRPKTKRTRGQPELASCSYQSPRARSLEVRPQVKKNLNAGCPKSLSVTQMINLGKVVRQETTIADVYKFNLENMAWSSVAERVELVIEKKPFAEGGIREVYKAKSPTACYSERLWVVKKYLPKTLESISQLGQTIEDHTKKAVQMQSLAKNIAHSMYAK</sequence>
<dbReference type="EMBL" id="CACRXK020019019">
    <property type="protein sequence ID" value="CAB4033179.1"/>
    <property type="molecule type" value="Genomic_DNA"/>
</dbReference>
<proteinExistence type="predicted"/>
<gene>
    <name evidence="1" type="ORF">PACLA_8A083080</name>
</gene>